<feature type="transmembrane region" description="Helical" evidence="1">
    <location>
        <begin position="25"/>
        <end position="46"/>
    </location>
</feature>
<proteinExistence type="predicted"/>
<dbReference type="OrthoDB" id="2388713at2"/>
<keyword evidence="1" id="KW-0812">Transmembrane</keyword>
<dbReference type="eggNOG" id="ENOG5032SZV">
    <property type="taxonomic scope" value="Bacteria"/>
</dbReference>
<protein>
    <submittedName>
        <fullName evidence="2">Uncharacterized protein</fullName>
    </submittedName>
</protein>
<feature type="transmembrane region" description="Helical" evidence="1">
    <location>
        <begin position="66"/>
        <end position="84"/>
    </location>
</feature>
<sequence>MTTPTKSIKSKLSLDLFYMQMQWSFWYISIILIIHLILQLVLPRFVPDVEEINLSFMIMFFQSSKIYMAIIGIIACYSFLPFFVKNGITRRDYFIGSSVAAVGVSFSILLVSAVITVVLQFLAPILGYSPNIVPVAFLDTTSLWIVPIISLSLIILCYYIAGWVIAVGFYRYNNLRRIGFIAIGLFYVSVTDLIWEGGLSHPLIAKLNIPFPDLSIGLSVGVTSLLIGLGLWFIRSLTKRIPIKL</sequence>
<dbReference type="AlphaFoldDB" id="A6TV16"/>
<dbReference type="Proteomes" id="UP000001572">
    <property type="component" value="Chromosome"/>
</dbReference>
<accession>A6TV16</accession>
<name>A6TV16_ALKMQ</name>
<gene>
    <name evidence="2" type="ordered locus">Amet_3943</name>
</gene>
<organism evidence="2 3">
    <name type="scientific">Alkaliphilus metalliredigens (strain QYMF)</name>
    <dbReference type="NCBI Taxonomy" id="293826"/>
    <lineage>
        <taxon>Bacteria</taxon>
        <taxon>Bacillati</taxon>
        <taxon>Bacillota</taxon>
        <taxon>Clostridia</taxon>
        <taxon>Peptostreptococcales</taxon>
        <taxon>Natronincolaceae</taxon>
        <taxon>Alkaliphilus</taxon>
    </lineage>
</organism>
<keyword evidence="1" id="KW-0472">Membrane</keyword>
<feature type="transmembrane region" description="Helical" evidence="1">
    <location>
        <begin position="143"/>
        <end position="166"/>
    </location>
</feature>
<evidence type="ECO:0000256" key="1">
    <source>
        <dbReference type="SAM" id="Phobius"/>
    </source>
</evidence>
<evidence type="ECO:0000313" key="2">
    <source>
        <dbReference type="EMBL" id="ABR50034.1"/>
    </source>
</evidence>
<dbReference type="KEGG" id="amt:Amet_3943"/>
<dbReference type="EMBL" id="CP000724">
    <property type="protein sequence ID" value="ABR50034.1"/>
    <property type="molecule type" value="Genomic_DNA"/>
</dbReference>
<dbReference type="HOGENOM" id="CLU_091997_0_0_9"/>
<keyword evidence="3" id="KW-1185">Reference proteome</keyword>
<reference evidence="3" key="1">
    <citation type="journal article" date="2016" name="Genome Announc.">
        <title>Complete genome sequence of Alkaliphilus metalliredigens strain QYMF, an alkaliphilic and metal-reducing bacterium isolated from borax-contaminated leachate ponds.</title>
        <authorList>
            <person name="Hwang C."/>
            <person name="Copeland A."/>
            <person name="Lucas S."/>
            <person name="Lapidus A."/>
            <person name="Barry K."/>
            <person name="Detter J.C."/>
            <person name="Glavina Del Rio T."/>
            <person name="Hammon N."/>
            <person name="Israni S."/>
            <person name="Dalin E."/>
            <person name="Tice H."/>
            <person name="Pitluck S."/>
            <person name="Chertkov O."/>
            <person name="Brettin T."/>
            <person name="Bruce D."/>
            <person name="Han C."/>
            <person name="Schmutz J."/>
            <person name="Larimer F."/>
            <person name="Land M.L."/>
            <person name="Hauser L."/>
            <person name="Kyrpides N."/>
            <person name="Mikhailova N."/>
            <person name="Ye Q."/>
            <person name="Zhou J."/>
            <person name="Richardson P."/>
            <person name="Fields M.W."/>
        </authorList>
    </citation>
    <scope>NUCLEOTIDE SEQUENCE [LARGE SCALE GENOMIC DNA]</scope>
    <source>
        <strain evidence="3">QYMF</strain>
    </source>
</reference>
<evidence type="ECO:0000313" key="3">
    <source>
        <dbReference type="Proteomes" id="UP000001572"/>
    </source>
</evidence>
<dbReference type="RefSeq" id="WP_012064988.1">
    <property type="nucleotide sequence ID" value="NC_009633.1"/>
</dbReference>
<feature type="transmembrane region" description="Helical" evidence="1">
    <location>
        <begin position="178"/>
        <end position="195"/>
    </location>
</feature>
<feature type="transmembrane region" description="Helical" evidence="1">
    <location>
        <begin position="93"/>
        <end position="123"/>
    </location>
</feature>
<keyword evidence="1" id="KW-1133">Transmembrane helix</keyword>
<feature type="transmembrane region" description="Helical" evidence="1">
    <location>
        <begin position="215"/>
        <end position="234"/>
    </location>
</feature>
<dbReference type="STRING" id="293826.Amet_3943"/>